<dbReference type="EMBL" id="LFIW01002139">
    <property type="protein sequence ID" value="KZL79150.1"/>
    <property type="molecule type" value="Genomic_DNA"/>
</dbReference>
<dbReference type="Proteomes" id="UP000076584">
    <property type="component" value="Unassembled WGS sequence"/>
</dbReference>
<dbReference type="InterPro" id="IPR050327">
    <property type="entry name" value="Proton-linked_MCT"/>
</dbReference>
<evidence type="ECO:0000256" key="2">
    <source>
        <dbReference type="ARBA" id="ARBA00006727"/>
    </source>
</evidence>
<feature type="transmembrane region" description="Helical" evidence="3">
    <location>
        <begin position="301"/>
        <end position="322"/>
    </location>
</feature>
<accession>A0A166ZNK6</accession>
<feature type="transmembrane region" description="Helical" evidence="3">
    <location>
        <begin position="165"/>
        <end position="184"/>
    </location>
</feature>
<feature type="transmembrane region" description="Helical" evidence="3">
    <location>
        <begin position="246"/>
        <end position="265"/>
    </location>
</feature>
<dbReference type="Gene3D" id="1.20.1250.20">
    <property type="entry name" value="MFS general substrate transporter like domains"/>
    <property type="match status" value="1"/>
</dbReference>
<feature type="transmembrane region" description="Helical" evidence="3">
    <location>
        <begin position="356"/>
        <end position="382"/>
    </location>
</feature>
<proteinExistence type="inferred from homology"/>
<organism evidence="4 5">
    <name type="scientific">Colletotrichum incanum</name>
    <name type="common">Soybean anthracnose fungus</name>
    <dbReference type="NCBI Taxonomy" id="1573173"/>
    <lineage>
        <taxon>Eukaryota</taxon>
        <taxon>Fungi</taxon>
        <taxon>Dikarya</taxon>
        <taxon>Ascomycota</taxon>
        <taxon>Pezizomycotina</taxon>
        <taxon>Sordariomycetes</taxon>
        <taxon>Hypocreomycetidae</taxon>
        <taxon>Glomerellales</taxon>
        <taxon>Glomerellaceae</taxon>
        <taxon>Colletotrichum</taxon>
        <taxon>Colletotrichum spaethianum species complex</taxon>
    </lineage>
</organism>
<comment type="similarity">
    <text evidence="2">Belongs to the major facilitator superfamily. Monocarboxylate porter (TC 2.A.1.13) family.</text>
</comment>
<comment type="caution">
    <text evidence="4">The sequence shown here is derived from an EMBL/GenBank/DDBJ whole genome shotgun (WGS) entry which is preliminary data.</text>
</comment>
<dbReference type="InterPro" id="IPR011701">
    <property type="entry name" value="MFS"/>
</dbReference>
<keyword evidence="3" id="KW-0812">Transmembrane</keyword>
<evidence type="ECO:0000313" key="5">
    <source>
        <dbReference type="Proteomes" id="UP000076584"/>
    </source>
</evidence>
<protein>
    <submittedName>
        <fullName evidence="4">Mfs monocarboxylate</fullName>
    </submittedName>
</protein>
<feature type="transmembrane region" description="Helical" evidence="3">
    <location>
        <begin position="271"/>
        <end position="294"/>
    </location>
</feature>
<dbReference type="SUPFAM" id="SSF103473">
    <property type="entry name" value="MFS general substrate transporter"/>
    <property type="match status" value="1"/>
</dbReference>
<dbReference type="AlphaFoldDB" id="A0A166ZNK6"/>
<keyword evidence="3" id="KW-1133">Transmembrane helix</keyword>
<keyword evidence="3" id="KW-0472">Membrane</keyword>
<evidence type="ECO:0000313" key="4">
    <source>
        <dbReference type="EMBL" id="KZL79150.1"/>
    </source>
</evidence>
<evidence type="ECO:0000256" key="1">
    <source>
        <dbReference type="ARBA" id="ARBA00004141"/>
    </source>
</evidence>
<keyword evidence="5" id="KW-1185">Reference proteome</keyword>
<name>A0A166ZNK6_COLIC</name>
<dbReference type="PANTHER" id="PTHR11360">
    <property type="entry name" value="MONOCARBOXYLATE TRANSPORTER"/>
    <property type="match status" value="1"/>
</dbReference>
<reference evidence="4 5" key="1">
    <citation type="submission" date="2015-06" db="EMBL/GenBank/DDBJ databases">
        <title>Survival trade-offs in plant roots during colonization by closely related pathogenic and mutualistic fungi.</title>
        <authorList>
            <person name="Hacquard S."/>
            <person name="Kracher B."/>
            <person name="Hiruma K."/>
            <person name="Weinman A."/>
            <person name="Muench P."/>
            <person name="Garrido Oter R."/>
            <person name="Ver Loren van Themaat E."/>
            <person name="Dallerey J.-F."/>
            <person name="Damm U."/>
            <person name="Henrissat B."/>
            <person name="Lespinet O."/>
            <person name="Thon M."/>
            <person name="Kemen E."/>
            <person name="McHardy A.C."/>
            <person name="Schulze-Lefert P."/>
            <person name="O'Connell R.J."/>
        </authorList>
    </citation>
    <scope>NUCLEOTIDE SEQUENCE [LARGE SCALE GENOMIC DNA]</scope>
    <source>
        <strain evidence="4 5">MAFF 238704</strain>
    </source>
</reference>
<dbReference type="InterPro" id="IPR036259">
    <property type="entry name" value="MFS_trans_sf"/>
</dbReference>
<dbReference type="PANTHER" id="PTHR11360:SF230">
    <property type="entry name" value="MONOCARBOXYLATE TRANSPORTER, PUTATIVE (AFU_ORTHOLOGUE AFUA_2G12790)-RELATED"/>
    <property type="match status" value="1"/>
</dbReference>
<comment type="subcellular location">
    <subcellularLocation>
        <location evidence="1">Membrane</location>
        <topology evidence="1">Multi-pass membrane protein</topology>
    </subcellularLocation>
</comment>
<sequence length="386" mass="41354">MEIQEKAHKSASKIRPPNIEAGAESILSNNHHESRRSESDLLRWLCVIVSSLFLRCSYARDIEWITGLDTALSLLFGIQVGPLMDRYGPKLLAPMAVGLTVTKFFLLGECKNYWQFLLCLGVLRGMACAIASTVAISSLGKLFIRRRGLAMGTAMACASARSIRILGLVALGFMVIGTVCLLPFPELILPETVPSKKKSAAINFVAFRSGPFLFITIGFFMFEFSITGIGVLLTTSAVEAGLTSRIEYTLVSVLNGCSCLGRTLPGFLSDYIGHFGAILLMTCLSLILTGVLFAPFGAQSLGILYAFAGLCGFCTGSFLSILPRTMSFVVSLRALIAIPAGGSLQEKAGSVGASGLYLATVPLGGSCFYFARSLLIGNFLIFRSNI</sequence>
<dbReference type="GO" id="GO:0022857">
    <property type="term" value="F:transmembrane transporter activity"/>
    <property type="evidence" value="ECO:0007669"/>
    <property type="project" value="InterPro"/>
</dbReference>
<feature type="transmembrane region" description="Helical" evidence="3">
    <location>
        <begin position="64"/>
        <end position="84"/>
    </location>
</feature>
<dbReference type="GO" id="GO:0016020">
    <property type="term" value="C:membrane"/>
    <property type="evidence" value="ECO:0007669"/>
    <property type="project" value="UniProtKB-SubCell"/>
</dbReference>
<gene>
    <name evidence="4" type="ORF">CI238_12371</name>
</gene>
<feature type="transmembrane region" description="Helical" evidence="3">
    <location>
        <begin position="212"/>
        <end position="234"/>
    </location>
</feature>
<dbReference type="Pfam" id="PF07690">
    <property type="entry name" value="MFS_1"/>
    <property type="match status" value="1"/>
</dbReference>
<feature type="transmembrane region" description="Helical" evidence="3">
    <location>
        <begin position="114"/>
        <end position="144"/>
    </location>
</feature>
<evidence type="ECO:0000256" key="3">
    <source>
        <dbReference type="SAM" id="Phobius"/>
    </source>
</evidence>